<reference evidence="2 3" key="1">
    <citation type="submission" date="2024-04" db="EMBL/GenBank/DDBJ databases">
        <title>Complete genome sequence of Fusarium acuminatum.</title>
        <authorList>
            <person name="Lan B."/>
        </authorList>
    </citation>
    <scope>NUCLEOTIDE SEQUENCE [LARGE SCALE GENOMIC DNA]</scope>
    <source>
        <strain evidence="2">1A</strain>
    </source>
</reference>
<dbReference type="PANTHER" id="PTHR17630:SF44">
    <property type="entry name" value="PROTEIN AIM2"/>
    <property type="match status" value="1"/>
</dbReference>
<dbReference type="InterPro" id="IPR002925">
    <property type="entry name" value="Dienelactn_hydro"/>
</dbReference>
<dbReference type="PANTHER" id="PTHR17630">
    <property type="entry name" value="DIENELACTONE HYDROLASE"/>
    <property type="match status" value="1"/>
</dbReference>
<evidence type="ECO:0000313" key="2">
    <source>
        <dbReference type="EMBL" id="WZH50041.1"/>
    </source>
</evidence>
<evidence type="ECO:0000313" key="3">
    <source>
        <dbReference type="Proteomes" id="UP001489902"/>
    </source>
</evidence>
<keyword evidence="2" id="KW-0378">Hydrolase</keyword>
<dbReference type="Gene3D" id="3.40.50.1820">
    <property type="entry name" value="alpha/beta hydrolase"/>
    <property type="match status" value="2"/>
</dbReference>
<dbReference type="EMBL" id="CP151266">
    <property type="protein sequence ID" value="WZH50041.1"/>
    <property type="molecule type" value="Genomic_DNA"/>
</dbReference>
<gene>
    <name evidence="2" type="ORF">QYS62_011274</name>
</gene>
<keyword evidence="3" id="KW-1185">Reference proteome</keyword>
<dbReference type="GO" id="GO:0016787">
    <property type="term" value="F:hydrolase activity"/>
    <property type="evidence" value="ECO:0007669"/>
    <property type="project" value="UniProtKB-KW"/>
</dbReference>
<sequence>MDKVLAKPADLCCLKGDFHNGEPIGSIQQIDGIDTYIAKSAPETSNGNIILFFPDAFGLHMNNFLMMDAYAACGYLTLGVDYFLGDPVTKHSLTPLSDPDFDFEAWKNKHLHACEEAAERWVKAVKTKYGTSDAVQFAAVGYCWGARFVTYQLSSKEPLFLFVPSTDKLFEPPQRSRTIEILTENSNRFNMQVFSNVGHGFASRARLTNPYEKWAKEQHFKSFVDWFDFWLTTK</sequence>
<dbReference type="Pfam" id="PF01738">
    <property type="entry name" value="DLH"/>
    <property type="match status" value="1"/>
</dbReference>
<protein>
    <submittedName>
        <fullName evidence="2">Alpha/Beta hydrolase protein</fullName>
    </submittedName>
</protein>
<proteinExistence type="predicted"/>
<dbReference type="SUPFAM" id="SSF53474">
    <property type="entry name" value="alpha/beta-Hydrolases"/>
    <property type="match status" value="1"/>
</dbReference>
<dbReference type="InterPro" id="IPR029058">
    <property type="entry name" value="AB_hydrolase_fold"/>
</dbReference>
<organism evidence="2 3">
    <name type="scientific">Fusarium acuminatum</name>
    <dbReference type="NCBI Taxonomy" id="5515"/>
    <lineage>
        <taxon>Eukaryota</taxon>
        <taxon>Fungi</taxon>
        <taxon>Dikarya</taxon>
        <taxon>Ascomycota</taxon>
        <taxon>Pezizomycotina</taxon>
        <taxon>Sordariomycetes</taxon>
        <taxon>Hypocreomycetidae</taxon>
        <taxon>Hypocreales</taxon>
        <taxon>Nectriaceae</taxon>
        <taxon>Fusarium</taxon>
        <taxon>Fusarium tricinctum species complex</taxon>
    </lineage>
</organism>
<dbReference type="Proteomes" id="UP001489902">
    <property type="component" value="Chromosome 7"/>
</dbReference>
<name>A0ABZ2XAA7_9HYPO</name>
<evidence type="ECO:0000259" key="1">
    <source>
        <dbReference type="Pfam" id="PF01738"/>
    </source>
</evidence>
<accession>A0ABZ2XAA7</accession>
<feature type="domain" description="Dienelactone hydrolase" evidence="1">
    <location>
        <begin position="153"/>
        <end position="228"/>
    </location>
</feature>